<evidence type="ECO:0000313" key="1">
    <source>
        <dbReference type="EMBL" id="PIO76392.1"/>
    </source>
</evidence>
<dbReference type="AlphaFoldDB" id="A0A2G9V358"/>
<dbReference type="Proteomes" id="UP000230423">
    <property type="component" value="Unassembled WGS sequence"/>
</dbReference>
<dbReference type="PANTHER" id="PTHR37984">
    <property type="entry name" value="PROTEIN CBG26694"/>
    <property type="match status" value="1"/>
</dbReference>
<protein>
    <submittedName>
        <fullName evidence="1">Uncharacterized protein</fullName>
    </submittedName>
</protein>
<name>A0A2G9V358_TELCI</name>
<sequence>MLWATILLGYDFDIEYVNTKQFGQVDGLSRTKLFEMSRVRKGSIKVPLETWPVPTRAWQRIHVDFAGPMCGSYYMVVLDFQQMAKSRQNEENLCKRNS</sequence>
<dbReference type="PANTHER" id="PTHR37984:SF5">
    <property type="entry name" value="PROTEIN NYNRIN-LIKE"/>
    <property type="match status" value="1"/>
</dbReference>
<dbReference type="OrthoDB" id="10058156at2759"/>
<keyword evidence="2" id="KW-1185">Reference proteome</keyword>
<accession>A0A2G9V358</accession>
<dbReference type="InterPro" id="IPR050951">
    <property type="entry name" value="Retrovirus_Pol_polyprotein"/>
</dbReference>
<reference evidence="1 2" key="1">
    <citation type="submission" date="2015-09" db="EMBL/GenBank/DDBJ databases">
        <title>Draft genome of the parasitic nematode Teladorsagia circumcincta isolate WARC Sus (inbred).</title>
        <authorList>
            <person name="Mitreva M."/>
        </authorList>
    </citation>
    <scope>NUCLEOTIDE SEQUENCE [LARGE SCALE GENOMIC DNA]</scope>
    <source>
        <strain evidence="1 2">S</strain>
    </source>
</reference>
<evidence type="ECO:0000313" key="2">
    <source>
        <dbReference type="Proteomes" id="UP000230423"/>
    </source>
</evidence>
<gene>
    <name evidence="1" type="ORF">TELCIR_01542</name>
</gene>
<dbReference type="EMBL" id="KZ345056">
    <property type="protein sequence ID" value="PIO76392.1"/>
    <property type="molecule type" value="Genomic_DNA"/>
</dbReference>
<proteinExistence type="predicted"/>
<organism evidence="1 2">
    <name type="scientific">Teladorsagia circumcincta</name>
    <name type="common">Brown stomach worm</name>
    <name type="synonym">Ostertagia circumcincta</name>
    <dbReference type="NCBI Taxonomy" id="45464"/>
    <lineage>
        <taxon>Eukaryota</taxon>
        <taxon>Metazoa</taxon>
        <taxon>Ecdysozoa</taxon>
        <taxon>Nematoda</taxon>
        <taxon>Chromadorea</taxon>
        <taxon>Rhabditida</taxon>
        <taxon>Rhabditina</taxon>
        <taxon>Rhabditomorpha</taxon>
        <taxon>Strongyloidea</taxon>
        <taxon>Trichostrongylidae</taxon>
        <taxon>Teladorsagia</taxon>
    </lineage>
</organism>